<organism evidence="2">
    <name type="scientific">viral metagenome</name>
    <dbReference type="NCBI Taxonomy" id="1070528"/>
    <lineage>
        <taxon>unclassified sequences</taxon>
        <taxon>metagenomes</taxon>
        <taxon>organismal metagenomes</taxon>
    </lineage>
</organism>
<accession>A0A6C0LQ69</accession>
<keyword evidence="1" id="KW-0812">Transmembrane</keyword>
<dbReference type="EMBL" id="MN740533">
    <property type="protein sequence ID" value="QHU31881.1"/>
    <property type="molecule type" value="Genomic_DNA"/>
</dbReference>
<evidence type="ECO:0000313" key="2">
    <source>
        <dbReference type="EMBL" id="QHU31881.1"/>
    </source>
</evidence>
<evidence type="ECO:0000256" key="1">
    <source>
        <dbReference type="SAM" id="Phobius"/>
    </source>
</evidence>
<proteinExistence type="predicted"/>
<sequence length="378" mass="42191">MLKRFGHIIPWILVIVLGLLVLSMFAMYRSFLFPYPEGFDDVPPPPADPAKRMRAIHDMKTAAEGVQVESSDDMISNINAFILKAMTNMVESYAPLPDFINDKLGKIIDVTDDTCFIVRSIEAKYTKQTLAQLKSPPRRPTPITQKNVKKFAMKKSQFLAEHKNADLIECFEGGGGTDISGVDISGATSFVSSLFKSDDEEKGKGKDKGKGSKDIGDVTDISGYTFGTPKSFDDVPVKDNKEAMKKKHVEENKQILRMKVKLLDIQTKVEAIMNTDDYKTLVAKLKKVPITAEFGSDFIKKNKAEIVEGFKDSPYKFPVPYKNSELDDTQKGYLNVLNTSYVLLTTLGNDLGKEFTTAQTAFTNLVTNYKLIDPSYRA</sequence>
<protein>
    <submittedName>
        <fullName evidence="2">Uncharacterized protein</fullName>
    </submittedName>
</protein>
<reference evidence="2" key="1">
    <citation type="journal article" date="2020" name="Nature">
        <title>Giant virus diversity and host interactions through global metagenomics.</title>
        <authorList>
            <person name="Schulz F."/>
            <person name="Roux S."/>
            <person name="Paez-Espino D."/>
            <person name="Jungbluth S."/>
            <person name="Walsh D.A."/>
            <person name="Denef V.J."/>
            <person name="McMahon K.D."/>
            <person name="Konstantinidis K.T."/>
            <person name="Eloe-Fadrosh E.A."/>
            <person name="Kyrpides N.C."/>
            <person name="Woyke T."/>
        </authorList>
    </citation>
    <scope>NUCLEOTIDE SEQUENCE</scope>
    <source>
        <strain evidence="2">GVMAG-M-3300027963-41</strain>
    </source>
</reference>
<feature type="transmembrane region" description="Helical" evidence="1">
    <location>
        <begin position="7"/>
        <end position="28"/>
    </location>
</feature>
<name>A0A6C0LQ69_9ZZZZ</name>
<keyword evidence="1" id="KW-1133">Transmembrane helix</keyword>
<dbReference type="AlphaFoldDB" id="A0A6C0LQ69"/>
<keyword evidence="1" id="KW-0472">Membrane</keyword>